<dbReference type="Pfam" id="PF01797">
    <property type="entry name" value="Y1_Tnp"/>
    <property type="match status" value="1"/>
</dbReference>
<dbReference type="GO" id="GO:0003677">
    <property type="term" value="F:DNA binding"/>
    <property type="evidence" value="ECO:0007669"/>
    <property type="project" value="InterPro"/>
</dbReference>
<reference evidence="2 3" key="1">
    <citation type="journal article" date="2016" name="Nat. Commun.">
        <title>Thousands of microbial genomes shed light on interconnected biogeochemical processes in an aquifer system.</title>
        <authorList>
            <person name="Anantharaman K."/>
            <person name="Brown C.T."/>
            <person name="Hug L.A."/>
            <person name="Sharon I."/>
            <person name="Castelle C.J."/>
            <person name="Probst A.J."/>
            <person name="Thomas B.C."/>
            <person name="Singh A."/>
            <person name="Wilkins M.J."/>
            <person name="Karaoz U."/>
            <person name="Brodie E.L."/>
            <person name="Williams K.H."/>
            <person name="Hubbard S.S."/>
            <person name="Banfield J.F."/>
        </authorList>
    </citation>
    <scope>NUCLEOTIDE SEQUENCE [LARGE SCALE GENOMIC DNA]</scope>
</reference>
<gene>
    <name evidence="2" type="ORF">A3J00_03465</name>
</gene>
<dbReference type="PANTHER" id="PTHR34322:SF2">
    <property type="entry name" value="TRANSPOSASE IS200-LIKE DOMAIN-CONTAINING PROTEIN"/>
    <property type="match status" value="1"/>
</dbReference>
<dbReference type="EMBL" id="MHMR01000025">
    <property type="protein sequence ID" value="OGZ30276.1"/>
    <property type="molecule type" value="Genomic_DNA"/>
</dbReference>
<dbReference type="InterPro" id="IPR036515">
    <property type="entry name" value="Transposase_17_sf"/>
</dbReference>
<dbReference type="GO" id="GO:0006313">
    <property type="term" value="P:DNA transposition"/>
    <property type="evidence" value="ECO:0007669"/>
    <property type="project" value="InterPro"/>
</dbReference>
<comment type="caution">
    <text evidence="2">The sequence shown here is derived from an EMBL/GenBank/DDBJ whole genome shotgun (WGS) entry which is preliminary data.</text>
</comment>
<organism evidence="2 3">
    <name type="scientific">Candidatus Niyogibacteria bacterium RIFCSPLOWO2_02_FULL_45_13</name>
    <dbReference type="NCBI Taxonomy" id="1801725"/>
    <lineage>
        <taxon>Bacteria</taxon>
        <taxon>Candidatus Niyogiibacteriota</taxon>
    </lineage>
</organism>
<dbReference type="SUPFAM" id="SSF143422">
    <property type="entry name" value="Transposase IS200-like"/>
    <property type="match status" value="1"/>
</dbReference>
<name>A0A1G2EWT9_9BACT</name>
<evidence type="ECO:0000259" key="1">
    <source>
        <dbReference type="SMART" id="SM01321"/>
    </source>
</evidence>
<evidence type="ECO:0000313" key="2">
    <source>
        <dbReference type="EMBL" id="OGZ30276.1"/>
    </source>
</evidence>
<proteinExistence type="predicted"/>
<dbReference type="PANTHER" id="PTHR34322">
    <property type="entry name" value="TRANSPOSASE, Y1_TNP DOMAIN-CONTAINING"/>
    <property type="match status" value="1"/>
</dbReference>
<dbReference type="Proteomes" id="UP000178428">
    <property type="component" value="Unassembled WGS sequence"/>
</dbReference>
<protein>
    <recommendedName>
        <fullName evidence="1">Transposase IS200-like domain-containing protein</fullName>
    </recommendedName>
</protein>
<dbReference type="AlphaFoldDB" id="A0A1G2EWT9"/>
<dbReference type="InterPro" id="IPR002686">
    <property type="entry name" value="Transposase_17"/>
</dbReference>
<dbReference type="GO" id="GO:0004803">
    <property type="term" value="F:transposase activity"/>
    <property type="evidence" value="ECO:0007669"/>
    <property type="project" value="InterPro"/>
</dbReference>
<sequence>MRKIRIAPGEHYHVFNRAVNKQIIFHNTSDYYRFLFLILYFQSPLIFQQIGRSVKNFVRSRALDISYEKEIISKRTVELVAFCIMPNHFHLIVKELEEKGIAAYMQRVLTAYSKYYNTKYNKTGHVFQGPYQAVHIEDDRQLLYLSAYIHRNPRELINWLNKEDKYQWSSYQDHIGENRWGDLLLSNVILEQFKNRKKYQEFVKTSTAKLLESELEHLTNI</sequence>
<dbReference type="Gene3D" id="3.30.70.1290">
    <property type="entry name" value="Transposase IS200-like"/>
    <property type="match status" value="1"/>
</dbReference>
<dbReference type="SMART" id="SM01321">
    <property type="entry name" value="Y1_Tnp"/>
    <property type="match status" value="1"/>
</dbReference>
<accession>A0A1G2EWT9</accession>
<feature type="domain" description="Transposase IS200-like" evidence="1">
    <location>
        <begin position="7"/>
        <end position="152"/>
    </location>
</feature>
<evidence type="ECO:0000313" key="3">
    <source>
        <dbReference type="Proteomes" id="UP000178428"/>
    </source>
</evidence>